<dbReference type="OrthoDB" id="336698at2"/>
<dbReference type="InterPro" id="IPR041173">
    <property type="entry name" value="LodA_C"/>
</dbReference>
<dbReference type="GO" id="GO:0033736">
    <property type="term" value="F:L-lysine 6-oxidase activity"/>
    <property type="evidence" value="ECO:0007669"/>
    <property type="project" value="InterPro"/>
</dbReference>
<dbReference type="HOGENOM" id="CLU_012035_1_0_6"/>
<evidence type="ECO:0000313" key="4">
    <source>
        <dbReference type="Proteomes" id="UP000001844"/>
    </source>
</evidence>
<dbReference type="InterPro" id="IPR041168">
    <property type="entry name" value="LodA_N"/>
</dbReference>
<dbReference type="GO" id="GO:1900191">
    <property type="term" value="P:negative regulation of single-species biofilm formation"/>
    <property type="evidence" value="ECO:0007669"/>
    <property type="project" value="InterPro"/>
</dbReference>
<dbReference type="CDD" id="cd14732">
    <property type="entry name" value="LodA"/>
    <property type="match status" value="1"/>
</dbReference>
<dbReference type="Pfam" id="PF17990">
    <property type="entry name" value="LodA_N"/>
    <property type="match status" value="1"/>
</dbReference>
<protein>
    <recommendedName>
        <fullName evidence="5">L-lysine 6-oxidase</fullName>
    </recommendedName>
</protein>
<dbReference type="EMBL" id="CP001798">
    <property type="protein sequence ID" value="ADE14542.1"/>
    <property type="molecule type" value="Genomic_DNA"/>
</dbReference>
<name>D5C0Y5_NITHN</name>
<sequence>MSYTYLLSPSIGIARLGNSPTDFYLAPTEIGGLPLECDANGNATGAAFSSFKDSAGRVKRQAQPFRVMRTKDNKNYEEITLSTEGVASIHWTVHLANKKAAWYQFSELQGNLLLGEGNSYKNQKIPLRNNTVTDSSARQKLIIDPGPRTLSGANQSIEVARTNIPSDYPHGSFPNSSPKYGWPINSLGTIKTDREGRLLVLGAYGRAGGDEPITSYGGADTWYDDIADGPVECTVEFTDGTRISLNSWVACCSPDFAPEIVNISTLDDTMFDVGVRHFNLVPDMHANGAWNTDFVANYQRDILPIIQRISRYQWVSNVQSMSAFCSYIFDFSDPSPANAANRQQYFSYFRKPTIYTPNGIEGESITLFSEDNIPMMPLNSGSNSVSNVDIEKFLTLNQTQYFLLSQWAEGKFVNDPNYQPYPLCSATSAAMGNCVGLPMCPGIEVTWSMQNPAIYASPYRIAQSGDESNYQMHGLSPSRDETEGGGCEPGDLTKRMAIPWQADFFNCTIQYVNFTDPDINKLNGMPLPPSYYAYWWPPQAPWDVLTGDLTAAEQALAHTPAGLQVNYARGINSYVQMITEWSYLGFIRNQNSGANSNRFPYLVETERLHGMFEYQDVPVSQISHNPDDSETTVPIWYSKPQQKLAPEHAELLRLRVEEEMFREIAVAESQRQRTPRRGTRTRF</sequence>
<evidence type="ECO:0000259" key="1">
    <source>
        <dbReference type="Pfam" id="PF17990"/>
    </source>
</evidence>
<dbReference type="NCBIfam" id="NF038172">
    <property type="entry name" value="Lys_ox_CTQ_LodA"/>
    <property type="match status" value="1"/>
</dbReference>
<dbReference type="KEGG" id="nhl:Nhal_1391"/>
<dbReference type="STRING" id="472759.Nhal_1391"/>
<evidence type="ECO:0000259" key="2">
    <source>
        <dbReference type="Pfam" id="PF18417"/>
    </source>
</evidence>
<feature type="domain" description="L-lysine epsilon oxidase C-terminal" evidence="2">
    <location>
        <begin position="377"/>
        <end position="521"/>
    </location>
</feature>
<accession>D5C0Y5</accession>
<keyword evidence="4" id="KW-1185">Reference proteome</keyword>
<dbReference type="AlphaFoldDB" id="D5C0Y5"/>
<gene>
    <name evidence="3" type="ordered locus">Nhal_1391</name>
</gene>
<evidence type="ECO:0008006" key="5">
    <source>
        <dbReference type="Google" id="ProtNLM"/>
    </source>
</evidence>
<evidence type="ECO:0000313" key="3">
    <source>
        <dbReference type="EMBL" id="ADE14542.1"/>
    </source>
</evidence>
<dbReference type="eggNOG" id="ENOG502Z8IE">
    <property type="taxonomic scope" value="Bacteria"/>
</dbReference>
<reference evidence="4" key="1">
    <citation type="submission" date="2010-04" db="EMBL/GenBank/DDBJ databases">
        <title>Complete genome sequence of Nitrosococcus halophilus Nc4, a salt-adapted, aerobic obligate ammonia-oxidizing sulfur purple bacterium.</title>
        <authorList>
            <consortium name="US DOE Joint Genome Institute"/>
            <person name="Campbell M.A."/>
            <person name="Malfatti S.A."/>
            <person name="Chain P.S.G."/>
            <person name="Heidelberg J.F."/>
            <person name="Ward B.B."/>
            <person name="Klotz M.G."/>
        </authorList>
    </citation>
    <scope>NUCLEOTIDE SEQUENCE [LARGE SCALE GENOMIC DNA]</scope>
    <source>
        <strain evidence="4">Nc4</strain>
    </source>
</reference>
<feature type="domain" description="L-Lysine epsilon oxidase N-terminal" evidence="1">
    <location>
        <begin position="9"/>
        <end position="251"/>
    </location>
</feature>
<organism evidence="3 4">
    <name type="scientific">Nitrosococcus halophilus (strain Nc4)</name>
    <dbReference type="NCBI Taxonomy" id="472759"/>
    <lineage>
        <taxon>Bacteria</taxon>
        <taxon>Pseudomonadati</taxon>
        <taxon>Pseudomonadota</taxon>
        <taxon>Gammaproteobacteria</taxon>
        <taxon>Chromatiales</taxon>
        <taxon>Chromatiaceae</taxon>
        <taxon>Nitrosococcus</taxon>
    </lineage>
</organism>
<dbReference type="Pfam" id="PF18417">
    <property type="entry name" value="LodA_C"/>
    <property type="match status" value="1"/>
</dbReference>
<dbReference type="InterPro" id="IPR033797">
    <property type="entry name" value="LodA"/>
</dbReference>
<dbReference type="Proteomes" id="UP000001844">
    <property type="component" value="Chromosome"/>
</dbReference>
<dbReference type="GO" id="GO:0031640">
    <property type="term" value="P:killing of cells of another organism"/>
    <property type="evidence" value="ECO:0007669"/>
    <property type="project" value="InterPro"/>
</dbReference>
<dbReference type="RefSeq" id="WP_013032433.1">
    <property type="nucleotide sequence ID" value="NC_013960.1"/>
</dbReference>
<proteinExistence type="predicted"/>